<dbReference type="Proteomes" id="UP000279911">
    <property type="component" value="Unassembled WGS sequence"/>
</dbReference>
<dbReference type="AlphaFoldDB" id="A0A3R9E768"/>
<reference evidence="3" key="1">
    <citation type="submission" date="2018-12" db="EMBL/GenBank/DDBJ databases">
        <title>Bacillus chawlae sp. nov., Bacillus glennii sp. nov., and Bacillus saganii sp. nov. Isolated from the Vehicle Assembly Building at Kennedy Space Center where the Viking Spacecraft were Assembled.</title>
        <authorList>
            <person name="Seuylemezian A."/>
            <person name="Vaishampayan P."/>
        </authorList>
    </citation>
    <scope>NUCLEOTIDE SEQUENCE [LARGE SCALE GENOMIC DNA]</scope>
    <source>
        <strain evidence="3">DSM 13966</strain>
    </source>
</reference>
<protein>
    <submittedName>
        <fullName evidence="2">NERD domain-containing protein</fullName>
    </submittedName>
</protein>
<name>A0A3R9E768_9BACI</name>
<evidence type="ECO:0000259" key="1">
    <source>
        <dbReference type="PROSITE" id="PS50965"/>
    </source>
</evidence>
<dbReference type="InterPro" id="IPR011528">
    <property type="entry name" value="NERD"/>
</dbReference>
<dbReference type="PROSITE" id="PS50965">
    <property type="entry name" value="NERD"/>
    <property type="match status" value="1"/>
</dbReference>
<accession>A0A3R9E768</accession>
<comment type="caution">
    <text evidence="2">The sequence shown here is derived from an EMBL/GenBank/DDBJ whole genome shotgun (WGS) entry which is preliminary data.</text>
</comment>
<evidence type="ECO:0000313" key="2">
    <source>
        <dbReference type="EMBL" id="RSD25539.1"/>
    </source>
</evidence>
<organism evidence="2 3">
    <name type="scientific">Mesobacillus subterraneus</name>
    <dbReference type="NCBI Taxonomy" id="285983"/>
    <lineage>
        <taxon>Bacteria</taxon>
        <taxon>Bacillati</taxon>
        <taxon>Bacillota</taxon>
        <taxon>Bacilli</taxon>
        <taxon>Bacillales</taxon>
        <taxon>Bacillaceae</taxon>
        <taxon>Mesobacillus</taxon>
    </lineage>
</organism>
<sequence length="329" mass="39013">MIRKERGYPIRLRMYETILKRIVDHHLKLQQIEQDYNGWRSGYKGELKTDYRLSFLPEKGYDIFRDLRLPDGTWYFQMDTLILTLRYILLIETKNHSGTLFFDKESQQMIQTKDEKEKAYECPVLQVKMQSWHLRRWMIEHKFAIPPIFHLVVISNPNTIIKSNNPQLYNTVVKGDVLLNRVQQIDQKNSKEVFTAKELKKLSNMLLKKHTPQHPDLLKFYSLTDEDFHKGVECPACSSFGMFREKWHWMCPHCGHTSKSAHYGAIMDHFLLYKPTMTNQEFRDIAKIDSLKSANRMLSFMNLPATGINKGRIYHMPADIDTFFTFPKI</sequence>
<evidence type="ECO:0000313" key="3">
    <source>
        <dbReference type="Proteomes" id="UP000279911"/>
    </source>
</evidence>
<feature type="domain" description="NERD" evidence="1">
    <location>
        <begin position="41"/>
        <end position="157"/>
    </location>
</feature>
<gene>
    <name evidence="2" type="ORF">EJA10_17200</name>
</gene>
<dbReference type="EMBL" id="RSFW01000019">
    <property type="protein sequence ID" value="RSD25539.1"/>
    <property type="molecule type" value="Genomic_DNA"/>
</dbReference>
<dbReference type="RefSeq" id="WP_125481258.1">
    <property type="nucleotide sequence ID" value="NZ_RSFW01000019.1"/>
</dbReference>
<dbReference type="Pfam" id="PF08378">
    <property type="entry name" value="NERD"/>
    <property type="match status" value="1"/>
</dbReference>
<proteinExistence type="predicted"/>